<keyword evidence="4" id="KW-0464">Manganese</keyword>
<proteinExistence type="inferred from homology"/>
<organism evidence="6 7">
    <name type="scientific">Formosa maritima</name>
    <dbReference type="NCBI Taxonomy" id="2592046"/>
    <lineage>
        <taxon>Bacteria</taxon>
        <taxon>Pseudomonadati</taxon>
        <taxon>Bacteroidota</taxon>
        <taxon>Flavobacteriia</taxon>
        <taxon>Flavobacteriales</taxon>
        <taxon>Flavobacteriaceae</taxon>
        <taxon>Formosa</taxon>
    </lineage>
</organism>
<keyword evidence="7" id="KW-1185">Reference proteome</keyword>
<keyword evidence="1" id="KW-0479">Metal-binding</keyword>
<evidence type="ECO:0000256" key="3">
    <source>
        <dbReference type="ARBA" id="ARBA00022808"/>
    </source>
</evidence>
<evidence type="ECO:0000256" key="4">
    <source>
        <dbReference type="ARBA" id="ARBA00023211"/>
    </source>
</evidence>
<sequence>MEDKLVIFNQTTLKKLLNKRPAESKFGEHIKMITNISNIYEQLKSLDVEYVIIGLPEDVGVFANYGKSGTSTAWDATIKILLNIQSNHFTHANKVMILGHLNFETELKKLSTLSQNKIKDVAKARKIVSKIDKEVSDIIYKIVSSGKKPIIIGGGHNNAYGNIKGASLALNKRINVINFDAHTDLRKEEGRHSGNGFSYAFSEGFLRNYFIFGLHENYTSELIFKIIDKNKNIAYNTYEEIAIRKELKFKNEMEHGLFHVSKDSFGIEIDCDAIQNIPSSAITPSGFSVDQTREFINYFGKHKNATYLHICEAAPTAETETQVGKLITYFITDFIKANASKNSSI</sequence>
<dbReference type="EMBL" id="VSFC01000012">
    <property type="protein sequence ID" value="TYA59116.1"/>
    <property type="molecule type" value="Genomic_DNA"/>
</dbReference>
<name>A0A5D0GJT4_9FLAO</name>
<accession>A0A5D0GJT4</accession>
<dbReference type="GO" id="GO:0033389">
    <property type="term" value="P:putrescine biosynthetic process from arginine, via agmatine"/>
    <property type="evidence" value="ECO:0007669"/>
    <property type="project" value="TreeGrafter"/>
</dbReference>
<protein>
    <submittedName>
        <fullName evidence="6">Formimidoylglutamase</fullName>
    </submittedName>
</protein>
<reference evidence="6 7" key="1">
    <citation type="submission" date="2019-08" db="EMBL/GenBank/DDBJ databases">
        <title>Formosa sediminis sp. nov., isolated from marine sediment.</title>
        <authorList>
            <person name="Cao W.R."/>
        </authorList>
    </citation>
    <scope>NUCLEOTIDE SEQUENCE [LARGE SCALE GENOMIC DNA]</scope>
    <source>
        <strain evidence="6 7">1494</strain>
    </source>
</reference>
<comment type="similarity">
    <text evidence="5">Belongs to the arginase family.</text>
</comment>
<evidence type="ECO:0000313" key="6">
    <source>
        <dbReference type="EMBL" id="TYA59116.1"/>
    </source>
</evidence>
<dbReference type="Gene3D" id="3.40.800.10">
    <property type="entry name" value="Ureohydrolase domain"/>
    <property type="match status" value="1"/>
</dbReference>
<dbReference type="Pfam" id="PF00491">
    <property type="entry name" value="Arginase"/>
    <property type="match status" value="1"/>
</dbReference>
<dbReference type="GO" id="GO:0008783">
    <property type="term" value="F:agmatinase activity"/>
    <property type="evidence" value="ECO:0007669"/>
    <property type="project" value="TreeGrafter"/>
</dbReference>
<dbReference type="AlphaFoldDB" id="A0A5D0GJT4"/>
<dbReference type="SUPFAM" id="SSF52768">
    <property type="entry name" value="Arginase/deacetylase"/>
    <property type="match status" value="1"/>
</dbReference>
<dbReference type="RefSeq" id="WP_148453061.1">
    <property type="nucleotide sequence ID" value="NZ_VSFC01000012.1"/>
</dbReference>
<dbReference type="InterPro" id="IPR006035">
    <property type="entry name" value="Ureohydrolase"/>
</dbReference>
<dbReference type="GO" id="GO:0046872">
    <property type="term" value="F:metal ion binding"/>
    <property type="evidence" value="ECO:0007669"/>
    <property type="project" value="UniProtKB-KW"/>
</dbReference>
<evidence type="ECO:0000313" key="7">
    <source>
        <dbReference type="Proteomes" id="UP000324550"/>
    </source>
</evidence>
<dbReference type="InterPro" id="IPR023696">
    <property type="entry name" value="Ureohydrolase_dom_sf"/>
</dbReference>
<keyword evidence="2" id="KW-0378">Hydrolase</keyword>
<evidence type="ECO:0000256" key="2">
    <source>
        <dbReference type="ARBA" id="ARBA00022801"/>
    </source>
</evidence>
<dbReference type="PANTHER" id="PTHR11358:SF35">
    <property type="entry name" value="FORMIMIDOYLGLUTAMASE"/>
    <property type="match status" value="1"/>
</dbReference>
<dbReference type="PROSITE" id="PS51409">
    <property type="entry name" value="ARGINASE_2"/>
    <property type="match status" value="1"/>
</dbReference>
<keyword evidence="3" id="KW-0369">Histidine metabolism</keyword>
<dbReference type="CDD" id="cd09988">
    <property type="entry name" value="Formimidoylglutamase"/>
    <property type="match status" value="1"/>
</dbReference>
<dbReference type="OrthoDB" id="9788689at2"/>
<dbReference type="Proteomes" id="UP000324550">
    <property type="component" value="Unassembled WGS sequence"/>
</dbReference>
<gene>
    <name evidence="6" type="ORF">FVF61_02905</name>
</gene>
<comment type="caution">
    <text evidence="6">The sequence shown here is derived from an EMBL/GenBank/DDBJ whole genome shotgun (WGS) entry which is preliminary data.</text>
</comment>
<evidence type="ECO:0000256" key="5">
    <source>
        <dbReference type="PROSITE-ProRule" id="PRU00742"/>
    </source>
</evidence>
<evidence type="ECO:0000256" key="1">
    <source>
        <dbReference type="ARBA" id="ARBA00022723"/>
    </source>
</evidence>
<dbReference type="GO" id="GO:0006547">
    <property type="term" value="P:L-histidine metabolic process"/>
    <property type="evidence" value="ECO:0007669"/>
    <property type="project" value="UniProtKB-KW"/>
</dbReference>
<dbReference type="PANTHER" id="PTHR11358">
    <property type="entry name" value="ARGINASE/AGMATINASE"/>
    <property type="match status" value="1"/>
</dbReference>